<gene>
    <name evidence="2" type="ORF">K8V56_18090</name>
</gene>
<sequence>MNVLFRSFVSAKWRKILTPIAAIAVLSAFLFFPKGQTDNNTFVMSEQNPFPELIEEDSVEEVEDSIQLAPALIVVDVKGAVRHPGVYSMQDGDRLIDAINAAGGYLPQADSRMLNHAMKLTDEFVIYAPVEGEEMLDILSTTISGTSAPKDDGKVNINTADEKELMTIPGVGPSKAAAIIQYRMDKGSFKSPESLMEVSGIGQKTFEKLESQITVN</sequence>
<feature type="domain" description="Helix-hairpin-helix DNA-binding motif class 1" evidence="1">
    <location>
        <begin position="193"/>
        <end position="212"/>
    </location>
</feature>
<dbReference type="InterPro" id="IPR004509">
    <property type="entry name" value="Competence_ComEA_HhH"/>
</dbReference>
<dbReference type="GO" id="GO:0015628">
    <property type="term" value="P:protein secretion by the type II secretion system"/>
    <property type="evidence" value="ECO:0007669"/>
    <property type="project" value="TreeGrafter"/>
</dbReference>
<accession>A0A921G2Q8</accession>
<dbReference type="EMBL" id="DYWT01000275">
    <property type="protein sequence ID" value="HJF33679.1"/>
    <property type="molecule type" value="Genomic_DNA"/>
</dbReference>
<evidence type="ECO:0000259" key="1">
    <source>
        <dbReference type="SMART" id="SM00278"/>
    </source>
</evidence>
<dbReference type="GO" id="GO:0015627">
    <property type="term" value="C:type II protein secretion system complex"/>
    <property type="evidence" value="ECO:0007669"/>
    <property type="project" value="TreeGrafter"/>
</dbReference>
<dbReference type="InterPro" id="IPR010994">
    <property type="entry name" value="RuvA_2-like"/>
</dbReference>
<dbReference type="Pfam" id="PF12836">
    <property type="entry name" value="HHH_3"/>
    <property type="match status" value="1"/>
</dbReference>
<dbReference type="InterPro" id="IPR003583">
    <property type="entry name" value="Hlx-hairpin-Hlx_DNA-bd_motif"/>
</dbReference>
<dbReference type="SMART" id="SM00278">
    <property type="entry name" value="HhH1"/>
    <property type="match status" value="2"/>
</dbReference>
<dbReference type="Gene3D" id="3.10.560.10">
    <property type="entry name" value="Outer membrane lipoprotein wza domain like"/>
    <property type="match status" value="1"/>
</dbReference>
<organism evidence="2 3">
    <name type="scientific">Sporosarcina psychrophila</name>
    <name type="common">Bacillus psychrophilus</name>
    <dbReference type="NCBI Taxonomy" id="1476"/>
    <lineage>
        <taxon>Bacteria</taxon>
        <taxon>Bacillati</taxon>
        <taxon>Bacillota</taxon>
        <taxon>Bacilli</taxon>
        <taxon>Bacillales</taxon>
        <taxon>Caryophanaceae</taxon>
        <taxon>Sporosarcina</taxon>
    </lineage>
</organism>
<dbReference type="GO" id="GO:0003677">
    <property type="term" value="F:DNA binding"/>
    <property type="evidence" value="ECO:0007669"/>
    <property type="project" value="InterPro"/>
</dbReference>
<dbReference type="Proteomes" id="UP000698173">
    <property type="component" value="Unassembled WGS sequence"/>
</dbReference>
<protein>
    <submittedName>
        <fullName evidence="2">Helix-hairpin-helix domain-containing protein</fullName>
    </submittedName>
</protein>
<proteinExistence type="predicted"/>
<evidence type="ECO:0000313" key="3">
    <source>
        <dbReference type="Proteomes" id="UP000698173"/>
    </source>
</evidence>
<dbReference type="InterPro" id="IPR051675">
    <property type="entry name" value="Endo/Exo/Phosphatase_dom_1"/>
</dbReference>
<feature type="domain" description="Helix-hairpin-helix DNA-binding motif class 1" evidence="1">
    <location>
        <begin position="163"/>
        <end position="182"/>
    </location>
</feature>
<dbReference type="NCBIfam" id="TIGR00426">
    <property type="entry name" value="competence protein ComEA helix-hairpin-helix repeat region"/>
    <property type="match status" value="1"/>
</dbReference>
<comment type="caution">
    <text evidence="2">The sequence shown here is derived from an EMBL/GenBank/DDBJ whole genome shotgun (WGS) entry which is preliminary data.</text>
</comment>
<dbReference type="AlphaFoldDB" id="A0A921G2Q8"/>
<evidence type="ECO:0000313" key="2">
    <source>
        <dbReference type="EMBL" id="HJF33679.1"/>
    </source>
</evidence>
<dbReference type="PANTHER" id="PTHR21180:SF32">
    <property type="entry name" value="ENDONUCLEASE_EXONUCLEASE_PHOSPHATASE FAMILY DOMAIN-CONTAINING PROTEIN 1"/>
    <property type="match status" value="1"/>
</dbReference>
<dbReference type="InterPro" id="IPR019554">
    <property type="entry name" value="Soluble_ligand-bd"/>
</dbReference>
<dbReference type="PANTHER" id="PTHR21180">
    <property type="entry name" value="ENDONUCLEASE/EXONUCLEASE/PHOSPHATASE FAMILY DOMAIN-CONTAINING PROTEIN 1"/>
    <property type="match status" value="1"/>
</dbReference>
<name>A0A921G2Q8_SPOPS</name>
<dbReference type="Pfam" id="PF10531">
    <property type="entry name" value="SLBB"/>
    <property type="match status" value="1"/>
</dbReference>
<reference evidence="2" key="1">
    <citation type="journal article" date="2021" name="PeerJ">
        <title>Extensive microbial diversity within the chicken gut microbiome revealed by metagenomics and culture.</title>
        <authorList>
            <person name="Gilroy R."/>
            <person name="Ravi A."/>
            <person name="Getino M."/>
            <person name="Pursley I."/>
            <person name="Horton D.L."/>
            <person name="Alikhan N.F."/>
            <person name="Baker D."/>
            <person name="Gharbi K."/>
            <person name="Hall N."/>
            <person name="Watson M."/>
            <person name="Adriaenssens E.M."/>
            <person name="Foster-Nyarko E."/>
            <person name="Jarju S."/>
            <person name="Secka A."/>
            <person name="Antonio M."/>
            <person name="Oren A."/>
            <person name="Chaudhuri R.R."/>
            <person name="La Ragione R."/>
            <person name="Hildebrand F."/>
            <person name="Pallen M.J."/>
        </authorList>
    </citation>
    <scope>NUCLEOTIDE SEQUENCE</scope>
    <source>
        <strain evidence="2">CHK171-7178</strain>
    </source>
</reference>
<dbReference type="SUPFAM" id="SSF47781">
    <property type="entry name" value="RuvA domain 2-like"/>
    <property type="match status" value="1"/>
</dbReference>
<dbReference type="Gene3D" id="1.10.150.310">
    <property type="entry name" value="Tex RuvX-like domain-like"/>
    <property type="match status" value="1"/>
</dbReference>
<reference evidence="2" key="2">
    <citation type="submission" date="2021-09" db="EMBL/GenBank/DDBJ databases">
        <authorList>
            <person name="Gilroy R."/>
        </authorList>
    </citation>
    <scope>NUCLEOTIDE SEQUENCE</scope>
    <source>
        <strain evidence="2">CHK171-7178</strain>
    </source>
</reference>
<dbReference type="GO" id="GO:0006281">
    <property type="term" value="P:DNA repair"/>
    <property type="evidence" value="ECO:0007669"/>
    <property type="project" value="InterPro"/>
</dbReference>